<gene>
    <name evidence="4" type="ORF">HJG59_019567</name>
</gene>
<dbReference type="InterPro" id="IPR036645">
    <property type="entry name" value="Elafin-like_sf"/>
</dbReference>
<dbReference type="Pfam" id="PF00095">
    <property type="entry name" value="WAP"/>
    <property type="match status" value="3"/>
</dbReference>
<accession>A0A7J8HLY6</accession>
<dbReference type="SMART" id="SM00131">
    <property type="entry name" value="KU"/>
    <property type="match status" value="1"/>
</dbReference>
<evidence type="ECO:0000259" key="2">
    <source>
        <dbReference type="PROSITE" id="PS50279"/>
    </source>
</evidence>
<reference evidence="4 5" key="1">
    <citation type="journal article" date="2020" name="Nature">
        <title>Six reference-quality genomes reveal evolution of bat adaptations.</title>
        <authorList>
            <person name="Jebb D."/>
            <person name="Huang Z."/>
            <person name="Pippel M."/>
            <person name="Hughes G.M."/>
            <person name="Lavrichenko K."/>
            <person name="Devanna P."/>
            <person name="Winkler S."/>
            <person name="Jermiin L.S."/>
            <person name="Skirmuntt E.C."/>
            <person name="Katzourakis A."/>
            <person name="Burkitt-Gray L."/>
            <person name="Ray D.A."/>
            <person name="Sullivan K.A.M."/>
            <person name="Roscito J.G."/>
            <person name="Kirilenko B.M."/>
            <person name="Davalos L.M."/>
            <person name="Corthals A.P."/>
            <person name="Power M.L."/>
            <person name="Jones G."/>
            <person name="Ransome R.D."/>
            <person name="Dechmann D.K.N."/>
            <person name="Locatelli A.G."/>
            <person name="Puechmaille S.J."/>
            <person name="Fedrigo O."/>
            <person name="Jarvis E.D."/>
            <person name="Hiller M."/>
            <person name="Vernes S.C."/>
            <person name="Myers E.W."/>
            <person name="Teeling E.C."/>
        </authorList>
    </citation>
    <scope>NUCLEOTIDE SEQUENCE [LARGE SCALE GENOMIC DNA]</scope>
    <source>
        <strain evidence="4">MMolMol1</strain>
        <tissue evidence="4">Muscle</tissue>
    </source>
</reference>
<dbReference type="Gene3D" id="4.10.75.10">
    <property type="entry name" value="Elafin-like"/>
    <property type="match status" value="3"/>
</dbReference>
<name>A0A7J8HLY6_MOLMO</name>
<dbReference type="GO" id="GO:0005576">
    <property type="term" value="C:extracellular region"/>
    <property type="evidence" value="ECO:0007669"/>
    <property type="project" value="InterPro"/>
</dbReference>
<dbReference type="FunCoup" id="A0A7J8HLY6">
    <property type="interactions" value="58"/>
</dbReference>
<dbReference type="PRINTS" id="PR00759">
    <property type="entry name" value="BASICPTASE"/>
</dbReference>
<comment type="caution">
    <text evidence="4">The sequence shown here is derived from an EMBL/GenBank/DDBJ whole genome shotgun (WGS) entry which is preliminary data.</text>
</comment>
<dbReference type="SMART" id="SM00217">
    <property type="entry name" value="WAP"/>
    <property type="match status" value="3"/>
</dbReference>
<dbReference type="SUPFAM" id="SSF57256">
    <property type="entry name" value="Elafin-like"/>
    <property type="match status" value="3"/>
</dbReference>
<keyword evidence="5" id="KW-1185">Reference proteome</keyword>
<dbReference type="InterPro" id="IPR020901">
    <property type="entry name" value="Prtase_inh_Kunz-CS"/>
</dbReference>
<dbReference type="Gene3D" id="4.10.410.10">
    <property type="entry name" value="Pancreatic trypsin inhibitor Kunitz domain"/>
    <property type="match status" value="1"/>
</dbReference>
<evidence type="ECO:0000256" key="1">
    <source>
        <dbReference type="ARBA" id="ARBA00023157"/>
    </source>
</evidence>
<evidence type="ECO:0000259" key="3">
    <source>
        <dbReference type="PROSITE" id="PS51390"/>
    </source>
</evidence>
<dbReference type="InParanoid" id="A0A7J8HLY6"/>
<feature type="domain" description="WAP" evidence="3">
    <location>
        <begin position="223"/>
        <end position="269"/>
    </location>
</feature>
<dbReference type="PROSITE" id="PS50279">
    <property type="entry name" value="BPTI_KUNITZ_2"/>
    <property type="match status" value="1"/>
</dbReference>
<dbReference type="AlphaFoldDB" id="A0A7J8HLY6"/>
<dbReference type="InterPro" id="IPR002223">
    <property type="entry name" value="Kunitz_BPTI"/>
</dbReference>
<dbReference type="Proteomes" id="UP000550707">
    <property type="component" value="Unassembled WGS sequence"/>
</dbReference>
<evidence type="ECO:0000313" key="5">
    <source>
        <dbReference type="Proteomes" id="UP000550707"/>
    </source>
</evidence>
<keyword evidence="1" id="KW-1015">Disulfide bond</keyword>
<feature type="domain" description="WAP" evidence="3">
    <location>
        <begin position="73"/>
        <end position="120"/>
    </location>
</feature>
<dbReference type="PROSITE" id="PS51390">
    <property type="entry name" value="WAP"/>
    <property type="match status" value="3"/>
</dbReference>
<evidence type="ECO:0000313" key="4">
    <source>
        <dbReference type="EMBL" id="KAF6472899.1"/>
    </source>
</evidence>
<proteinExistence type="predicted"/>
<feature type="domain" description="WAP" evidence="3">
    <location>
        <begin position="176"/>
        <end position="222"/>
    </location>
</feature>
<dbReference type="PROSITE" id="PS00280">
    <property type="entry name" value="BPTI_KUNITZ_1"/>
    <property type="match status" value="1"/>
</dbReference>
<sequence>MHGNTRTLRQLPDSCRSFGCKMLLDLLQRATSATWGKRPLLRRCSSFSRRNVALLLLLPLSLEQTFAELHKNVQEKPGACPKERVTCTVRVPDLCKEDFSCKDYLKCCLFACGKKCMDPYEEPCILPSDPGNCVRFTKQWYYDFKNKLCKPFRYGGCGGNNNNFLSKKDCLEACLSTVKTGQCPFFPSKARVECSASCKSDYDCPDTEKCCESICGFVCSTVWIVKTGFCPRKPSVCLIIDKPICQKDEDCQLGEKCCSRCGLKCLEPE</sequence>
<dbReference type="FunFam" id="4.10.410.10:FF:000020">
    <property type="entry name" value="Collagen, type VI, alpha 3"/>
    <property type="match status" value="1"/>
</dbReference>
<protein>
    <submittedName>
        <fullName evidence="4">WAP four-disulfide core domain 8</fullName>
    </submittedName>
</protein>
<dbReference type="GO" id="GO:0004867">
    <property type="term" value="F:serine-type endopeptidase inhibitor activity"/>
    <property type="evidence" value="ECO:0007669"/>
    <property type="project" value="InterPro"/>
</dbReference>
<dbReference type="PANTHER" id="PTHR47769:SF1">
    <property type="entry name" value="WAP FOUR-DISULFIDE CORE DOMAIN PROTEIN 8"/>
    <property type="match status" value="1"/>
</dbReference>
<dbReference type="Pfam" id="PF00014">
    <property type="entry name" value="Kunitz_BPTI"/>
    <property type="match status" value="1"/>
</dbReference>
<dbReference type="EMBL" id="JACASF010000006">
    <property type="protein sequence ID" value="KAF6472899.1"/>
    <property type="molecule type" value="Genomic_DNA"/>
</dbReference>
<dbReference type="SUPFAM" id="SSF57362">
    <property type="entry name" value="BPTI-like"/>
    <property type="match status" value="1"/>
</dbReference>
<dbReference type="InterPro" id="IPR036880">
    <property type="entry name" value="Kunitz_BPTI_sf"/>
</dbReference>
<dbReference type="InterPro" id="IPR008197">
    <property type="entry name" value="WAP_dom"/>
</dbReference>
<organism evidence="4 5">
    <name type="scientific">Molossus molossus</name>
    <name type="common">Pallas' mastiff bat</name>
    <name type="synonym">Vespertilio molossus</name>
    <dbReference type="NCBI Taxonomy" id="27622"/>
    <lineage>
        <taxon>Eukaryota</taxon>
        <taxon>Metazoa</taxon>
        <taxon>Chordata</taxon>
        <taxon>Craniata</taxon>
        <taxon>Vertebrata</taxon>
        <taxon>Euteleostomi</taxon>
        <taxon>Mammalia</taxon>
        <taxon>Eutheria</taxon>
        <taxon>Laurasiatheria</taxon>
        <taxon>Chiroptera</taxon>
        <taxon>Yangochiroptera</taxon>
        <taxon>Molossidae</taxon>
        <taxon>Molossus</taxon>
    </lineage>
</organism>
<feature type="domain" description="BPTI/Kunitz inhibitor" evidence="2">
    <location>
        <begin position="124"/>
        <end position="174"/>
    </location>
</feature>
<dbReference type="PANTHER" id="PTHR47769">
    <property type="entry name" value="WAP FOUR-DISULFIDE CORE DOMAIN PROTEIN 8"/>
    <property type="match status" value="1"/>
</dbReference>
<dbReference type="PRINTS" id="PR00003">
    <property type="entry name" value="4DISULPHCORE"/>
</dbReference>